<dbReference type="GO" id="GO:0005739">
    <property type="term" value="C:mitochondrion"/>
    <property type="evidence" value="ECO:0000318"/>
    <property type="project" value="GO_Central"/>
</dbReference>
<dbReference type="GO" id="GO:0045333">
    <property type="term" value="P:cellular respiration"/>
    <property type="evidence" value="ECO:0007669"/>
    <property type="project" value="UniProtKB-ARBA"/>
</dbReference>
<accession>E3L4J7</accession>
<dbReference type="GO" id="GO:0160157">
    <property type="term" value="C:branched-chain alpha-ketoacid dehydrogenase complex"/>
    <property type="evidence" value="ECO:0000318"/>
    <property type="project" value="GO_Central"/>
</dbReference>
<dbReference type="FunFam" id="3.30.559.10:FF:000007">
    <property type="entry name" value="Dihydrolipoamide acetyltransferase component of pyruvate dehydrogenase complex"/>
    <property type="match status" value="1"/>
</dbReference>
<evidence type="ECO:0000256" key="11">
    <source>
        <dbReference type="SAM" id="MobiDB-lite"/>
    </source>
</evidence>
<dbReference type="InterPro" id="IPR004167">
    <property type="entry name" value="PSBD"/>
</dbReference>
<comment type="cofactor">
    <cofactor evidence="1 10">
        <name>(R)-lipoate</name>
        <dbReference type="ChEBI" id="CHEBI:83088"/>
    </cofactor>
</comment>
<evidence type="ECO:0000256" key="1">
    <source>
        <dbReference type="ARBA" id="ARBA00001938"/>
    </source>
</evidence>
<comment type="catalytic activity">
    <reaction evidence="9">
        <text>N(6)-[(R)-dihydrolipoyl]-L-lysyl-[protein] + 2-methylpropanoyl-CoA = N(6)-[(R)-S(8)-2-methylpropanoyldihydrolipoyl]-L-lysyl-[protein] + CoA</text>
        <dbReference type="Rhea" id="RHEA:18865"/>
        <dbReference type="Rhea" id="RHEA-COMP:10475"/>
        <dbReference type="Rhea" id="RHEA-COMP:10497"/>
        <dbReference type="ChEBI" id="CHEBI:57287"/>
        <dbReference type="ChEBI" id="CHEBI:57338"/>
        <dbReference type="ChEBI" id="CHEBI:83100"/>
        <dbReference type="ChEBI" id="CHEBI:83142"/>
        <dbReference type="EC" id="2.3.1.168"/>
    </reaction>
    <physiologicalReaction direction="left-to-right" evidence="9">
        <dbReference type="Rhea" id="RHEA:18866"/>
    </physiologicalReaction>
</comment>
<evidence type="ECO:0000256" key="7">
    <source>
        <dbReference type="ARBA" id="ARBA00023128"/>
    </source>
</evidence>
<dbReference type="SUPFAM" id="SSF51230">
    <property type="entry name" value="Single hybrid motif"/>
    <property type="match status" value="1"/>
</dbReference>
<dbReference type="GO" id="GO:0005759">
    <property type="term" value="C:mitochondrial matrix"/>
    <property type="evidence" value="ECO:0007669"/>
    <property type="project" value="UniProtKB-SubCell"/>
</dbReference>
<keyword evidence="8 10" id="KW-0012">Acyltransferase</keyword>
<dbReference type="PANTHER" id="PTHR43178">
    <property type="entry name" value="DIHYDROLIPOAMIDE ACETYLTRANSFERASE COMPONENT OF PYRUVATE DEHYDROGENASE COMPLEX"/>
    <property type="match status" value="1"/>
</dbReference>
<dbReference type="EC" id="2.3.1.-" evidence="10"/>
<dbReference type="InterPro" id="IPR050743">
    <property type="entry name" value="2-oxoacid_DH_E2_comp"/>
</dbReference>
<dbReference type="SUPFAM" id="SSF47005">
    <property type="entry name" value="Peripheral subunit-binding domain of 2-oxo acid dehydrogenase complex"/>
    <property type="match status" value="1"/>
</dbReference>
<dbReference type="PROSITE" id="PS50968">
    <property type="entry name" value="BIOTINYL_LIPOYL"/>
    <property type="match status" value="1"/>
</dbReference>
<dbReference type="GeneID" id="10529473"/>
<dbReference type="RefSeq" id="XP_003335891.2">
    <property type="nucleotide sequence ID" value="XM_003335843.2"/>
</dbReference>
<dbReference type="GO" id="GO:0005829">
    <property type="term" value="C:cytosol"/>
    <property type="evidence" value="ECO:0007669"/>
    <property type="project" value="UniProtKB-ARBA"/>
</dbReference>
<dbReference type="SUPFAM" id="SSF52777">
    <property type="entry name" value="CoA-dependent acyltransferases"/>
    <property type="match status" value="1"/>
</dbReference>
<gene>
    <name evidence="14" type="ORF">PGTG_17722</name>
</gene>
<feature type="compositionally biased region" description="Basic and acidic residues" evidence="11">
    <location>
        <begin position="196"/>
        <end position="207"/>
    </location>
</feature>
<dbReference type="InterPro" id="IPR036625">
    <property type="entry name" value="E3-bd_dom_sf"/>
</dbReference>
<dbReference type="Gene3D" id="3.30.559.10">
    <property type="entry name" value="Chloramphenicol acetyltransferase-like domain"/>
    <property type="match status" value="1"/>
</dbReference>
<comment type="similarity">
    <text evidence="3 10">Belongs to the 2-oxoacid dehydrogenase family.</text>
</comment>
<evidence type="ECO:0000313" key="15">
    <source>
        <dbReference type="Proteomes" id="UP000008783"/>
    </source>
</evidence>
<organism evidence="14 15">
    <name type="scientific">Puccinia graminis f. sp. tritici (strain CRL 75-36-700-3 / race SCCL)</name>
    <name type="common">Black stem rust fungus</name>
    <dbReference type="NCBI Taxonomy" id="418459"/>
    <lineage>
        <taxon>Eukaryota</taxon>
        <taxon>Fungi</taxon>
        <taxon>Dikarya</taxon>
        <taxon>Basidiomycota</taxon>
        <taxon>Pucciniomycotina</taxon>
        <taxon>Pucciniomycetes</taxon>
        <taxon>Pucciniales</taxon>
        <taxon>Pucciniaceae</taxon>
        <taxon>Puccinia</taxon>
    </lineage>
</organism>
<dbReference type="eggNOG" id="KOG0558">
    <property type="taxonomic scope" value="Eukaryota"/>
</dbReference>
<feature type="domain" description="Lipoyl-binding" evidence="12">
    <location>
        <begin position="86"/>
        <end position="161"/>
    </location>
</feature>
<dbReference type="KEGG" id="pgr:PGTG_17722"/>
<protein>
    <recommendedName>
        <fullName evidence="10">Dihydrolipoamide acetyltransferase component of pyruvate dehydrogenase complex</fullName>
        <ecNumber evidence="10">2.3.1.-</ecNumber>
    </recommendedName>
</protein>
<feature type="compositionally biased region" description="Polar residues" evidence="11">
    <location>
        <begin position="259"/>
        <end position="278"/>
    </location>
</feature>
<dbReference type="HOGENOM" id="CLU_016733_10_0_1"/>
<dbReference type="FunFam" id="4.10.320.10:FF:000002">
    <property type="entry name" value="Dihydrolipoamide acetyltransferase component of pyruvate dehydrogenase complex"/>
    <property type="match status" value="1"/>
</dbReference>
<dbReference type="Pfam" id="PF02817">
    <property type="entry name" value="E3_binding"/>
    <property type="match status" value="1"/>
</dbReference>
<dbReference type="Proteomes" id="UP000008783">
    <property type="component" value="Unassembled WGS sequence"/>
</dbReference>
<dbReference type="PROSITE" id="PS00189">
    <property type="entry name" value="LIPOYL"/>
    <property type="match status" value="1"/>
</dbReference>
<dbReference type="InterPro" id="IPR023213">
    <property type="entry name" value="CAT-like_dom_sf"/>
</dbReference>
<evidence type="ECO:0000256" key="6">
    <source>
        <dbReference type="ARBA" id="ARBA00022946"/>
    </source>
</evidence>
<dbReference type="PROSITE" id="PS51826">
    <property type="entry name" value="PSBD"/>
    <property type="match status" value="1"/>
</dbReference>
<dbReference type="Pfam" id="PF00364">
    <property type="entry name" value="Biotin_lipoyl"/>
    <property type="match status" value="1"/>
</dbReference>
<dbReference type="InterPro" id="IPR000089">
    <property type="entry name" value="Biotin_lipoyl"/>
</dbReference>
<proteinExistence type="inferred from homology"/>
<keyword evidence="6" id="KW-0809">Transit peptide</keyword>
<dbReference type="PANTHER" id="PTHR43178:SF5">
    <property type="entry name" value="LIPOAMIDE ACYLTRANSFERASE COMPONENT OF BRANCHED-CHAIN ALPHA-KETO ACID DEHYDROGENASE COMPLEX, MITOCHONDRIAL"/>
    <property type="match status" value="1"/>
</dbReference>
<evidence type="ECO:0000256" key="10">
    <source>
        <dbReference type="RuleBase" id="RU003423"/>
    </source>
</evidence>
<reference key="1">
    <citation type="submission" date="2007-01" db="EMBL/GenBank/DDBJ databases">
        <title>The Genome Sequence of Puccinia graminis f. sp. tritici Strain CRL 75-36-700-3.</title>
        <authorList>
            <consortium name="The Broad Institute Genome Sequencing Platform"/>
            <person name="Birren B."/>
            <person name="Lander E."/>
            <person name="Galagan J."/>
            <person name="Nusbaum C."/>
            <person name="Devon K."/>
            <person name="Cuomo C."/>
            <person name="Jaffe D."/>
            <person name="Butler J."/>
            <person name="Alvarez P."/>
            <person name="Gnerre S."/>
            <person name="Grabherr M."/>
            <person name="Mauceli E."/>
            <person name="Brockman W."/>
            <person name="Young S."/>
            <person name="LaButti K."/>
            <person name="Sykes S."/>
            <person name="DeCaprio D."/>
            <person name="Crawford M."/>
            <person name="Koehrsen M."/>
            <person name="Engels R."/>
            <person name="Montgomery P."/>
            <person name="Pearson M."/>
            <person name="Howarth C."/>
            <person name="Larson L."/>
            <person name="White J."/>
            <person name="Zeng Q."/>
            <person name="Kodira C."/>
            <person name="Yandava C."/>
            <person name="Alvarado L."/>
            <person name="O'Leary S."/>
            <person name="Szabo L."/>
            <person name="Dean R."/>
            <person name="Schein J."/>
        </authorList>
    </citation>
    <scope>NUCLEOTIDE SEQUENCE</scope>
    <source>
        <strain>CRL 75-36-700-3</strain>
    </source>
</reference>
<evidence type="ECO:0000313" key="14">
    <source>
        <dbReference type="EMBL" id="EFP91472.2"/>
    </source>
</evidence>
<dbReference type="Gene3D" id="4.10.320.10">
    <property type="entry name" value="E3-binding domain"/>
    <property type="match status" value="1"/>
</dbReference>
<dbReference type="VEuPathDB" id="FungiDB:PGTG_17722"/>
<dbReference type="Gene3D" id="2.40.50.100">
    <property type="match status" value="1"/>
</dbReference>
<dbReference type="EMBL" id="DS178347">
    <property type="protein sequence ID" value="EFP91472.2"/>
    <property type="molecule type" value="Genomic_DNA"/>
</dbReference>
<dbReference type="FunFam" id="2.40.50.100:FF:000013">
    <property type="entry name" value="Dihydrolipoamide acetyltransferase component of pyruvate dehydrogenase complex"/>
    <property type="match status" value="1"/>
</dbReference>
<feature type="region of interest" description="Disordered" evidence="11">
    <location>
        <begin position="196"/>
        <end position="219"/>
    </location>
</feature>
<keyword evidence="7" id="KW-0496">Mitochondrion</keyword>
<comment type="subcellular location">
    <subcellularLocation>
        <location evidence="2">Mitochondrion matrix</location>
    </subcellularLocation>
</comment>
<evidence type="ECO:0000256" key="8">
    <source>
        <dbReference type="ARBA" id="ARBA00023315"/>
    </source>
</evidence>
<dbReference type="AlphaFoldDB" id="E3L4J7"/>
<name>E3L4J7_PUCGT</name>
<feature type="region of interest" description="Disordered" evidence="11">
    <location>
        <begin position="258"/>
        <end position="285"/>
    </location>
</feature>
<keyword evidence="5 10" id="KW-0450">Lipoyl</keyword>
<dbReference type="InterPro" id="IPR003016">
    <property type="entry name" value="2-oxoA_DH_lipoyl-BS"/>
</dbReference>
<dbReference type="InterPro" id="IPR011053">
    <property type="entry name" value="Single_hybrid_motif"/>
</dbReference>
<dbReference type="OrthoDB" id="15567at2759"/>
<evidence type="ECO:0000256" key="5">
    <source>
        <dbReference type="ARBA" id="ARBA00022823"/>
    </source>
</evidence>
<evidence type="ECO:0000256" key="4">
    <source>
        <dbReference type="ARBA" id="ARBA00022679"/>
    </source>
</evidence>
<dbReference type="CDD" id="cd06849">
    <property type="entry name" value="lipoyl_domain"/>
    <property type="match status" value="1"/>
</dbReference>
<sequence length="546" mass="60242">MKPSKLPQPQTFLKSYHNLQLGLTIPSRLSISHSILYHPPAQAVLQIRTSRLPITRTYLNQPLSTCHYFSSTPTTLSQSSSKTRTLQPFLLADIGEGITGCEIVKWLVTPGQTVAEFDPIAEVQSDKATVEITSPYDGIVESLVGQTGQVVKVGEPLCMILVDSEPVLQQPSPPENYQEQEQDQFDSLVKTKAKQIKEDHSVAHDHPLSASNQDDQRVQVHSTPAVRRLAREHQLDITTIRGTGKEGRVTKEDVINHLGQVTDSTSSQQAGRTLTEEPSQPPMKTSRVLKEPFGAVRQAMFRGLTQSLRIPHFGYYDQVDVTELERLRQALVKNHPNSRITLLSLFTKILGKAMIKNELFRSTLSNDDPPQFIKRQSCDISIAVDSPAGLLTPLIPSVESKSVLEIADHITRLRQFISQSSPDKIPRIPDELGGNRSGTLTISNIGIIGGTYTHPVIPPTGQLAIGAIGSIKVRPEYAASDKELAKAYAIDPHSAPTPEFRIEPRLIVEVSFTADHRAVEGVELARLVQTFKQYCQAPSLLLAELV</sequence>
<evidence type="ECO:0000256" key="9">
    <source>
        <dbReference type="ARBA" id="ARBA00051775"/>
    </source>
</evidence>
<dbReference type="Pfam" id="PF00198">
    <property type="entry name" value="2-oxoacid_dh"/>
    <property type="match status" value="1"/>
</dbReference>
<dbReference type="GO" id="GO:0043754">
    <property type="term" value="F:dihydrolipoamide branched chain acyltransferase activity"/>
    <property type="evidence" value="ECO:0007669"/>
    <property type="project" value="UniProtKB-EC"/>
</dbReference>
<dbReference type="STRING" id="418459.E3L4J7"/>
<dbReference type="InParanoid" id="E3L4J7"/>
<keyword evidence="4 10" id="KW-0808">Transferase</keyword>
<evidence type="ECO:0000259" key="12">
    <source>
        <dbReference type="PROSITE" id="PS50968"/>
    </source>
</evidence>
<keyword evidence="15" id="KW-1185">Reference proteome</keyword>
<evidence type="ECO:0000259" key="13">
    <source>
        <dbReference type="PROSITE" id="PS51826"/>
    </source>
</evidence>
<evidence type="ECO:0000256" key="2">
    <source>
        <dbReference type="ARBA" id="ARBA00004305"/>
    </source>
</evidence>
<dbReference type="InterPro" id="IPR001078">
    <property type="entry name" value="2-oxoacid_DH_actylTfrase"/>
</dbReference>
<evidence type="ECO:0000256" key="3">
    <source>
        <dbReference type="ARBA" id="ARBA00007317"/>
    </source>
</evidence>
<reference evidence="15" key="2">
    <citation type="journal article" date="2011" name="Proc. Natl. Acad. Sci. U.S.A.">
        <title>Obligate biotrophy features unraveled by the genomic analysis of rust fungi.</title>
        <authorList>
            <person name="Duplessis S."/>
            <person name="Cuomo C.A."/>
            <person name="Lin Y.-C."/>
            <person name="Aerts A."/>
            <person name="Tisserant E."/>
            <person name="Veneault-Fourrey C."/>
            <person name="Joly D.L."/>
            <person name="Hacquard S."/>
            <person name="Amselem J."/>
            <person name="Cantarel B.L."/>
            <person name="Chiu R."/>
            <person name="Coutinho P.M."/>
            <person name="Feau N."/>
            <person name="Field M."/>
            <person name="Frey P."/>
            <person name="Gelhaye E."/>
            <person name="Goldberg J."/>
            <person name="Grabherr M.G."/>
            <person name="Kodira C.D."/>
            <person name="Kohler A."/>
            <person name="Kuees U."/>
            <person name="Lindquist E.A."/>
            <person name="Lucas S.M."/>
            <person name="Mago R."/>
            <person name="Mauceli E."/>
            <person name="Morin E."/>
            <person name="Murat C."/>
            <person name="Pangilinan J.L."/>
            <person name="Park R."/>
            <person name="Pearson M."/>
            <person name="Quesneville H."/>
            <person name="Rouhier N."/>
            <person name="Sakthikumar S."/>
            <person name="Salamov A.A."/>
            <person name="Schmutz J."/>
            <person name="Selles B."/>
            <person name="Shapiro H."/>
            <person name="Tanguay P."/>
            <person name="Tuskan G.A."/>
            <person name="Henrissat B."/>
            <person name="Van de Peer Y."/>
            <person name="Rouze P."/>
            <person name="Ellis J.G."/>
            <person name="Dodds P.N."/>
            <person name="Schein J.E."/>
            <person name="Zhong S."/>
            <person name="Hamelin R.C."/>
            <person name="Grigoriev I.V."/>
            <person name="Szabo L.J."/>
            <person name="Martin F."/>
        </authorList>
    </citation>
    <scope>NUCLEOTIDE SEQUENCE [LARGE SCALE GENOMIC DNA]</scope>
    <source>
        <strain evidence="15">CRL 75-36-700-3 / race SCCL</strain>
    </source>
</reference>
<feature type="domain" description="Peripheral subunit-binding (PSBD)" evidence="13">
    <location>
        <begin position="221"/>
        <end position="258"/>
    </location>
</feature>